<accession>A0AAN9BUY7</accession>
<feature type="domain" description="BTB" evidence="3">
    <location>
        <begin position="83"/>
        <end position="182"/>
    </location>
</feature>
<dbReference type="Gene3D" id="1.25.40.420">
    <property type="match status" value="1"/>
</dbReference>
<dbReference type="PANTHER" id="PTHR45774">
    <property type="entry name" value="BTB/POZ DOMAIN-CONTAINING"/>
    <property type="match status" value="1"/>
</dbReference>
<comment type="caution">
    <text evidence="4">The sequence shown here is derived from an EMBL/GenBank/DDBJ whole genome shotgun (WGS) entry which is preliminary data.</text>
</comment>
<feature type="region of interest" description="Disordered" evidence="1">
    <location>
        <begin position="311"/>
        <end position="360"/>
    </location>
</feature>
<evidence type="ECO:0000259" key="3">
    <source>
        <dbReference type="SMART" id="SM00225"/>
    </source>
</evidence>
<dbReference type="SUPFAM" id="SSF54695">
    <property type="entry name" value="POZ domain"/>
    <property type="match status" value="1"/>
</dbReference>
<keyword evidence="2" id="KW-0812">Transmembrane</keyword>
<dbReference type="PANTHER" id="PTHR45774:SF4">
    <property type="entry name" value="AXUNDEAD, ISOFORM F"/>
    <property type="match status" value="1"/>
</dbReference>
<organism evidence="4 5">
    <name type="scientific">Littorina saxatilis</name>
    <dbReference type="NCBI Taxonomy" id="31220"/>
    <lineage>
        <taxon>Eukaryota</taxon>
        <taxon>Metazoa</taxon>
        <taxon>Spiralia</taxon>
        <taxon>Lophotrochozoa</taxon>
        <taxon>Mollusca</taxon>
        <taxon>Gastropoda</taxon>
        <taxon>Caenogastropoda</taxon>
        <taxon>Littorinimorpha</taxon>
        <taxon>Littorinoidea</taxon>
        <taxon>Littorinidae</taxon>
        <taxon>Littorina</taxon>
    </lineage>
</organism>
<evidence type="ECO:0000256" key="1">
    <source>
        <dbReference type="SAM" id="MobiDB-lite"/>
    </source>
</evidence>
<feature type="compositionally biased region" description="Basic and acidic residues" evidence="1">
    <location>
        <begin position="311"/>
        <end position="320"/>
    </location>
</feature>
<keyword evidence="2" id="KW-1133">Transmembrane helix</keyword>
<dbReference type="EMBL" id="JBAMIC010000002">
    <property type="protein sequence ID" value="KAK7113096.1"/>
    <property type="molecule type" value="Genomic_DNA"/>
</dbReference>
<dbReference type="InterPro" id="IPR011333">
    <property type="entry name" value="SKP1/BTB/POZ_sf"/>
</dbReference>
<evidence type="ECO:0000256" key="2">
    <source>
        <dbReference type="SAM" id="Phobius"/>
    </source>
</evidence>
<dbReference type="Gene3D" id="3.30.710.10">
    <property type="entry name" value="Potassium Channel Kv1.1, Chain A"/>
    <property type="match status" value="1"/>
</dbReference>
<protein>
    <recommendedName>
        <fullName evidence="3">BTB domain-containing protein</fullName>
    </recommendedName>
</protein>
<dbReference type="CDD" id="cd18186">
    <property type="entry name" value="BTB_POZ_ZBTB_KLHL-like"/>
    <property type="match status" value="1"/>
</dbReference>
<keyword evidence="5" id="KW-1185">Reference proteome</keyword>
<evidence type="ECO:0000313" key="5">
    <source>
        <dbReference type="Proteomes" id="UP001374579"/>
    </source>
</evidence>
<evidence type="ECO:0000313" key="4">
    <source>
        <dbReference type="EMBL" id="KAK7113096.1"/>
    </source>
</evidence>
<dbReference type="InterPro" id="IPR000210">
    <property type="entry name" value="BTB/POZ_dom"/>
</dbReference>
<dbReference type="AlphaFoldDB" id="A0AAN9BUY7"/>
<name>A0AAN9BUY7_9CAEN</name>
<sequence>MGNIHGKAGQGCESERGNTHRPIFTVSQSPTQDRPKLADSNFYRDQDATPEGGQLYFQRNAEIKSVLSSTGKSVMEMTSSANDEARFIVGDERIMVIGQKSKMAASSEVFDAMLNGPWGNSDAVIEIPDVSPEALTRLIGYADGENTVMLTEDNVWDVLKAADKYQVVPVVHQCFSFLLHVHPARGEGQHICEVMELAHLLHQPEYQEACLDLAKIKACEVLRSDACLSQLCYDCMLALVQSDDLAGVDETLVHEAVIMWSRYACARQGALPPTKKSESPERVEDGIIEVGRKGSGGGCCNYAYEEGERREGSLHVEGEGKRRKGSSESCRGGEDKLHTATGRRNRSQTVKDDRVSPPEPSWEELRYAARDLVYHVRYLSMPRPALLQLLSAKSSNGPPCLLTKQEKIALLTRNGSGFPDEIRYRRWTRVVSTEGKTSSSCVKVVIEVCVYVLVILLLVHLLLFML</sequence>
<dbReference type="Proteomes" id="UP001374579">
    <property type="component" value="Unassembled WGS sequence"/>
</dbReference>
<dbReference type="Pfam" id="PF07707">
    <property type="entry name" value="BACK"/>
    <property type="match status" value="1"/>
</dbReference>
<proteinExistence type="predicted"/>
<feature type="transmembrane region" description="Helical" evidence="2">
    <location>
        <begin position="444"/>
        <end position="464"/>
    </location>
</feature>
<dbReference type="SMART" id="SM00225">
    <property type="entry name" value="BTB"/>
    <property type="match status" value="1"/>
</dbReference>
<gene>
    <name evidence="4" type="ORF">V1264_012447</name>
</gene>
<dbReference type="GO" id="GO:0022008">
    <property type="term" value="P:neurogenesis"/>
    <property type="evidence" value="ECO:0007669"/>
    <property type="project" value="TreeGrafter"/>
</dbReference>
<dbReference type="Pfam" id="PF00651">
    <property type="entry name" value="BTB"/>
    <property type="match status" value="1"/>
</dbReference>
<feature type="region of interest" description="Disordered" evidence="1">
    <location>
        <begin position="1"/>
        <end position="38"/>
    </location>
</feature>
<dbReference type="InterPro" id="IPR011705">
    <property type="entry name" value="BACK"/>
</dbReference>
<dbReference type="GO" id="GO:0005829">
    <property type="term" value="C:cytosol"/>
    <property type="evidence" value="ECO:0007669"/>
    <property type="project" value="TreeGrafter"/>
</dbReference>
<keyword evidence="2" id="KW-0472">Membrane</keyword>
<reference evidence="4 5" key="1">
    <citation type="submission" date="2024-02" db="EMBL/GenBank/DDBJ databases">
        <title>Chromosome-scale genome assembly of the rough periwinkle Littorina saxatilis.</title>
        <authorList>
            <person name="De Jode A."/>
            <person name="Faria R."/>
            <person name="Formenti G."/>
            <person name="Sims Y."/>
            <person name="Smith T.P."/>
            <person name="Tracey A."/>
            <person name="Wood J.M.D."/>
            <person name="Zagrodzka Z.B."/>
            <person name="Johannesson K."/>
            <person name="Butlin R.K."/>
            <person name="Leder E.H."/>
        </authorList>
    </citation>
    <scope>NUCLEOTIDE SEQUENCE [LARGE SCALE GENOMIC DNA]</scope>
    <source>
        <strain evidence="4">Snail1</strain>
        <tissue evidence="4">Muscle</tissue>
    </source>
</reference>